<protein>
    <submittedName>
        <fullName evidence="2">Uncharacterized protein</fullName>
    </submittedName>
</protein>
<name>A0A9N7TP58_PLEPL</name>
<accession>A0A9N7TP58</accession>
<feature type="compositionally biased region" description="Basic and acidic residues" evidence="1">
    <location>
        <begin position="56"/>
        <end position="68"/>
    </location>
</feature>
<comment type="caution">
    <text evidence="2">The sequence shown here is derived from an EMBL/GenBank/DDBJ whole genome shotgun (WGS) entry which is preliminary data.</text>
</comment>
<dbReference type="Proteomes" id="UP001153269">
    <property type="component" value="Unassembled WGS sequence"/>
</dbReference>
<gene>
    <name evidence="2" type="ORF">PLEPLA_LOCUS4376</name>
</gene>
<dbReference type="AlphaFoldDB" id="A0A9N7TP58"/>
<dbReference type="EMBL" id="CADEAL010000218">
    <property type="protein sequence ID" value="CAB1416585.1"/>
    <property type="molecule type" value="Genomic_DNA"/>
</dbReference>
<evidence type="ECO:0000313" key="3">
    <source>
        <dbReference type="Proteomes" id="UP001153269"/>
    </source>
</evidence>
<evidence type="ECO:0000313" key="2">
    <source>
        <dbReference type="EMBL" id="CAB1416585.1"/>
    </source>
</evidence>
<keyword evidence="3" id="KW-1185">Reference proteome</keyword>
<feature type="region of interest" description="Disordered" evidence="1">
    <location>
        <begin position="1"/>
        <end position="83"/>
    </location>
</feature>
<reference evidence="2" key="1">
    <citation type="submission" date="2020-03" db="EMBL/GenBank/DDBJ databases">
        <authorList>
            <person name="Weist P."/>
        </authorList>
    </citation>
    <scope>NUCLEOTIDE SEQUENCE</scope>
</reference>
<organism evidence="2 3">
    <name type="scientific">Pleuronectes platessa</name>
    <name type="common">European plaice</name>
    <dbReference type="NCBI Taxonomy" id="8262"/>
    <lineage>
        <taxon>Eukaryota</taxon>
        <taxon>Metazoa</taxon>
        <taxon>Chordata</taxon>
        <taxon>Craniata</taxon>
        <taxon>Vertebrata</taxon>
        <taxon>Euteleostomi</taxon>
        <taxon>Actinopterygii</taxon>
        <taxon>Neopterygii</taxon>
        <taxon>Teleostei</taxon>
        <taxon>Neoteleostei</taxon>
        <taxon>Acanthomorphata</taxon>
        <taxon>Carangaria</taxon>
        <taxon>Pleuronectiformes</taxon>
        <taxon>Pleuronectoidei</taxon>
        <taxon>Pleuronectidae</taxon>
        <taxon>Pleuronectes</taxon>
    </lineage>
</organism>
<evidence type="ECO:0000256" key="1">
    <source>
        <dbReference type="SAM" id="MobiDB-lite"/>
    </source>
</evidence>
<sequence length="124" mass="14152">MAEGPVSEFRGLKANWSDALEETQGISSLREEEEEAQEEEEDDPPIPMKTRLRKQVGREREREREQRMPETISISDGEEDVGQPSQLICESRLAGGAFSYQAPLLWNQLSLWVWESDTISTLKA</sequence>
<proteinExistence type="predicted"/>
<feature type="compositionally biased region" description="Acidic residues" evidence="1">
    <location>
        <begin position="31"/>
        <end position="44"/>
    </location>
</feature>